<reference evidence="5" key="1">
    <citation type="submission" date="2023-07" db="EMBL/GenBank/DDBJ databases">
        <authorList>
            <person name="Kim M.K."/>
        </authorList>
    </citation>
    <scope>NUCLEOTIDE SEQUENCE</scope>
    <source>
        <strain evidence="5">M29</strain>
    </source>
</reference>
<dbReference type="InterPro" id="IPR011051">
    <property type="entry name" value="RmlC_Cupin_sf"/>
</dbReference>
<dbReference type="InterPro" id="IPR012093">
    <property type="entry name" value="Pirin"/>
</dbReference>
<dbReference type="CDD" id="cd02910">
    <property type="entry name" value="cupin_Yhhw_N"/>
    <property type="match status" value="1"/>
</dbReference>
<dbReference type="Gene3D" id="2.60.120.10">
    <property type="entry name" value="Jelly Rolls"/>
    <property type="match status" value="2"/>
</dbReference>
<dbReference type="Proteomes" id="UP001167796">
    <property type="component" value="Unassembled WGS sequence"/>
</dbReference>
<proteinExistence type="inferred from homology"/>
<dbReference type="EMBL" id="JAUQSX010000003">
    <property type="protein sequence ID" value="MDO7846317.1"/>
    <property type="molecule type" value="Genomic_DNA"/>
</dbReference>
<dbReference type="InterPro" id="IPR003829">
    <property type="entry name" value="Pirin_N_dom"/>
</dbReference>
<accession>A0ABT9AA76</accession>
<dbReference type="PIRSF" id="PIRSF006232">
    <property type="entry name" value="Pirin"/>
    <property type="match status" value="1"/>
</dbReference>
<dbReference type="RefSeq" id="WP_305011005.1">
    <property type="nucleotide sequence ID" value="NZ_JAUQSX010000003.1"/>
</dbReference>
<evidence type="ECO:0000259" key="3">
    <source>
        <dbReference type="Pfam" id="PF02678"/>
    </source>
</evidence>
<evidence type="ECO:0000313" key="5">
    <source>
        <dbReference type="EMBL" id="MDO7846317.1"/>
    </source>
</evidence>
<keyword evidence="6" id="KW-1185">Reference proteome</keyword>
<feature type="domain" description="Quercetin 2,3-dioxygenase C-terminal cupin" evidence="4">
    <location>
        <begin position="157"/>
        <end position="234"/>
    </location>
</feature>
<organism evidence="5 6">
    <name type="scientific">Hymenobacter mellowenesis</name>
    <dbReference type="NCBI Taxonomy" id="3063995"/>
    <lineage>
        <taxon>Bacteria</taxon>
        <taxon>Pseudomonadati</taxon>
        <taxon>Bacteroidota</taxon>
        <taxon>Cytophagia</taxon>
        <taxon>Cytophagales</taxon>
        <taxon>Hymenobacteraceae</taxon>
        <taxon>Hymenobacter</taxon>
    </lineage>
</organism>
<evidence type="ECO:0000259" key="4">
    <source>
        <dbReference type="Pfam" id="PF17954"/>
    </source>
</evidence>
<evidence type="ECO:0000313" key="6">
    <source>
        <dbReference type="Proteomes" id="UP001167796"/>
    </source>
</evidence>
<comment type="similarity">
    <text evidence="1 2">Belongs to the pirin family.</text>
</comment>
<dbReference type="SUPFAM" id="SSF51182">
    <property type="entry name" value="RmlC-like cupins"/>
    <property type="match status" value="1"/>
</dbReference>
<evidence type="ECO:0000256" key="2">
    <source>
        <dbReference type="RuleBase" id="RU003457"/>
    </source>
</evidence>
<name>A0ABT9AA76_9BACT</name>
<comment type="caution">
    <text evidence="5">The sequence shown here is derived from an EMBL/GenBank/DDBJ whole genome shotgun (WGS) entry which is preliminary data.</text>
</comment>
<dbReference type="PANTHER" id="PTHR43212">
    <property type="entry name" value="QUERCETIN 2,3-DIOXYGENASE"/>
    <property type="match status" value="1"/>
</dbReference>
<dbReference type="Pfam" id="PF17954">
    <property type="entry name" value="Pirin_C_2"/>
    <property type="match status" value="1"/>
</dbReference>
<dbReference type="PANTHER" id="PTHR43212:SF3">
    <property type="entry name" value="QUERCETIN 2,3-DIOXYGENASE"/>
    <property type="match status" value="1"/>
</dbReference>
<dbReference type="Pfam" id="PF02678">
    <property type="entry name" value="Pirin"/>
    <property type="match status" value="1"/>
</dbReference>
<dbReference type="InterPro" id="IPR041602">
    <property type="entry name" value="Quercetinase_C"/>
</dbReference>
<dbReference type="InterPro" id="IPR014710">
    <property type="entry name" value="RmlC-like_jellyroll"/>
</dbReference>
<feature type="domain" description="Pirin N-terminal" evidence="3">
    <location>
        <begin position="16"/>
        <end position="119"/>
    </location>
</feature>
<sequence>MMLKYISSADRHHAAPAAWLSSYFLFSFADYFDRDNMHFGPLRVFNDDSVAAQSGFPQHPHSEMEIVTLVLEGEITHQDTMGNKTTIKAGEVQRMTAGTGLAHSEFNRQDKPLHLYQLWFIPGQKGLAPSYEQKDLGFVSGDKNKLVPLVTGQKVLEDVVYMNSNSTVYWANLSEEKEIEFKTFPIRLTFIYVKEGVIFVNGTELGPNDQARMTGDDVIQIRAGKDAQFILIDLPASESNY</sequence>
<gene>
    <name evidence="5" type="ORF">Q5H92_08120</name>
</gene>
<protein>
    <submittedName>
        <fullName evidence="5">Pirin family protein</fullName>
    </submittedName>
</protein>
<evidence type="ECO:0000256" key="1">
    <source>
        <dbReference type="ARBA" id="ARBA00008416"/>
    </source>
</evidence>